<dbReference type="RefSeq" id="WP_335737017.1">
    <property type="nucleotide sequence ID" value="NZ_JALAAR010000014.1"/>
</dbReference>
<dbReference type="Gene3D" id="2.40.30.100">
    <property type="entry name" value="AF2212/PG0164-like"/>
    <property type="match status" value="1"/>
</dbReference>
<name>A0ABU8C9X8_9GAMM</name>
<sequence>MSQNDTYSEFSAIVHSPAQPGDALLQAFVLLPKEASEKLPRRGRTSVTGHINGLAFQATLEPDGQLSHWLALSEPLLNAAGANIGDVAHFDIKAVEQEPEPELPADLQQALAASATASAVWHDTTTIARLDWVHWITSAKQAKTRAKRVSDACNMLAEGKRRVCCFDPSGFYSKAFSAPKAADY</sequence>
<dbReference type="Proteomes" id="UP001375382">
    <property type="component" value="Unassembled WGS sequence"/>
</dbReference>
<comment type="caution">
    <text evidence="1">The sequence shown here is derived from an EMBL/GenBank/DDBJ whole genome shotgun (WGS) entry which is preliminary data.</text>
</comment>
<protein>
    <submittedName>
        <fullName evidence="1">YdeI/OmpD-associated family protein</fullName>
    </submittedName>
</protein>
<evidence type="ECO:0000313" key="1">
    <source>
        <dbReference type="EMBL" id="MEH8018614.1"/>
    </source>
</evidence>
<dbReference type="Pfam" id="PF08922">
    <property type="entry name" value="DUF1905"/>
    <property type="match status" value="1"/>
</dbReference>
<organism evidence="1 2">
    <name type="scientific">Rheinheimera muenzenbergensis</name>
    <dbReference type="NCBI Taxonomy" id="1193628"/>
    <lineage>
        <taxon>Bacteria</taxon>
        <taxon>Pseudomonadati</taxon>
        <taxon>Pseudomonadota</taxon>
        <taxon>Gammaproteobacteria</taxon>
        <taxon>Chromatiales</taxon>
        <taxon>Chromatiaceae</taxon>
        <taxon>Rheinheimera</taxon>
    </lineage>
</organism>
<reference evidence="1 2" key="1">
    <citation type="journal article" date="2023" name="Ecotoxicol. Environ. Saf.">
        <title>Mercury remediation potential of mercury-resistant strain Rheinheimera metallidurans sp. nov. isolated from a municipal waste dumping site.</title>
        <authorList>
            <person name="Yadav V."/>
            <person name="Manjhi A."/>
            <person name="Vadakedath N."/>
        </authorList>
    </citation>
    <scope>NUCLEOTIDE SEQUENCE [LARGE SCALE GENOMIC DNA]</scope>
    <source>
        <strain evidence="1 2">E-49</strain>
    </source>
</reference>
<dbReference type="Pfam" id="PF13376">
    <property type="entry name" value="OmdA"/>
    <property type="match status" value="1"/>
</dbReference>
<keyword evidence="2" id="KW-1185">Reference proteome</keyword>
<dbReference type="EMBL" id="JALAAR010000014">
    <property type="protein sequence ID" value="MEH8018614.1"/>
    <property type="molecule type" value="Genomic_DNA"/>
</dbReference>
<accession>A0ABU8C9X8</accession>
<dbReference type="InterPro" id="IPR037079">
    <property type="entry name" value="AF2212/PG0164-like_sf"/>
</dbReference>
<dbReference type="InterPro" id="IPR015018">
    <property type="entry name" value="DUF1905"/>
</dbReference>
<evidence type="ECO:0000313" key="2">
    <source>
        <dbReference type="Proteomes" id="UP001375382"/>
    </source>
</evidence>
<gene>
    <name evidence="1" type="ORF">MN202_15325</name>
</gene>
<proteinExistence type="predicted"/>
<dbReference type="SUPFAM" id="SSF141694">
    <property type="entry name" value="AF2212/PG0164-like"/>
    <property type="match status" value="1"/>
</dbReference>